<dbReference type="GO" id="GO:0006364">
    <property type="term" value="P:rRNA processing"/>
    <property type="evidence" value="ECO:0007669"/>
    <property type="project" value="UniProtKB-UniRule"/>
</dbReference>
<evidence type="ECO:0000256" key="3">
    <source>
        <dbReference type="ARBA" id="ARBA00022552"/>
    </source>
</evidence>
<dbReference type="Gene3D" id="2.30.30.240">
    <property type="entry name" value="PRC-barrel domain"/>
    <property type="match status" value="1"/>
</dbReference>
<evidence type="ECO:0000256" key="6">
    <source>
        <dbReference type="SAM" id="MobiDB-lite"/>
    </source>
</evidence>
<comment type="subcellular location">
    <subcellularLocation>
        <location evidence="5">Cytoplasm</location>
    </subcellularLocation>
</comment>
<dbReference type="InterPro" id="IPR011961">
    <property type="entry name" value="RimM"/>
</dbReference>
<keyword evidence="10" id="KW-1185">Reference proteome</keyword>
<dbReference type="PANTHER" id="PTHR33692:SF1">
    <property type="entry name" value="RIBOSOME MATURATION FACTOR RIMM"/>
    <property type="match status" value="1"/>
</dbReference>
<evidence type="ECO:0000256" key="4">
    <source>
        <dbReference type="ARBA" id="ARBA00023186"/>
    </source>
</evidence>
<comment type="subunit">
    <text evidence="5">Binds ribosomal protein uS19.</text>
</comment>
<evidence type="ECO:0000259" key="7">
    <source>
        <dbReference type="Pfam" id="PF01782"/>
    </source>
</evidence>
<dbReference type="Pfam" id="PF01782">
    <property type="entry name" value="RimM"/>
    <property type="match status" value="1"/>
</dbReference>
<dbReference type="RefSeq" id="WP_189490239.1">
    <property type="nucleotide sequence ID" value="NZ_BMZO01000007.1"/>
</dbReference>
<keyword evidence="3 5" id="KW-0698">rRNA processing</keyword>
<dbReference type="GO" id="GO:0043022">
    <property type="term" value="F:ribosome binding"/>
    <property type="evidence" value="ECO:0007669"/>
    <property type="project" value="InterPro"/>
</dbReference>
<accession>A0A8J3DPJ6</accession>
<dbReference type="InterPro" id="IPR002676">
    <property type="entry name" value="RimM_N"/>
</dbReference>
<dbReference type="SUPFAM" id="SSF50447">
    <property type="entry name" value="Translation proteins"/>
    <property type="match status" value="1"/>
</dbReference>
<dbReference type="InterPro" id="IPR036976">
    <property type="entry name" value="RimM_N_sf"/>
</dbReference>
<keyword evidence="2 5" id="KW-0690">Ribosome biogenesis</keyword>
<dbReference type="Proteomes" id="UP000641137">
    <property type="component" value="Unassembled WGS sequence"/>
</dbReference>
<comment type="function">
    <text evidence="5">An accessory protein needed during the final step in the assembly of 30S ribosomal subunit, possibly for assembly of the head region. Essential for efficient processing of 16S rRNA. May be needed both before and after RbfA during the maturation of 16S rRNA. It has affinity for free ribosomal 30S subunits but not for 70S ribosomes.</text>
</comment>
<dbReference type="InterPro" id="IPR009000">
    <property type="entry name" value="Transl_B-barrel_sf"/>
</dbReference>
<evidence type="ECO:0000256" key="2">
    <source>
        <dbReference type="ARBA" id="ARBA00022517"/>
    </source>
</evidence>
<reference evidence="9" key="1">
    <citation type="journal article" date="2014" name="Int. J. Syst. Evol. Microbiol.">
        <title>Complete genome sequence of Corynebacterium casei LMG S-19264T (=DSM 44701T), isolated from a smear-ripened cheese.</title>
        <authorList>
            <consortium name="US DOE Joint Genome Institute (JGI-PGF)"/>
            <person name="Walter F."/>
            <person name="Albersmeier A."/>
            <person name="Kalinowski J."/>
            <person name="Ruckert C."/>
        </authorList>
    </citation>
    <scope>NUCLEOTIDE SEQUENCE</scope>
    <source>
        <strain evidence="9">KCTC 42097</strain>
    </source>
</reference>
<protein>
    <recommendedName>
        <fullName evidence="5">Ribosome maturation factor RimM</fullName>
    </recommendedName>
</protein>
<dbReference type="GO" id="GO:0005737">
    <property type="term" value="C:cytoplasm"/>
    <property type="evidence" value="ECO:0007669"/>
    <property type="project" value="UniProtKB-SubCell"/>
</dbReference>
<evidence type="ECO:0000256" key="1">
    <source>
        <dbReference type="ARBA" id="ARBA00022490"/>
    </source>
</evidence>
<reference evidence="9" key="2">
    <citation type="submission" date="2020-09" db="EMBL/GenBank/DDBJ databases">
        <authorList>
            <person name="Sun Q."/>
            <person name="Kim S."/>
        </authorList>
    </citation>
    <scope>NUCLEOTIDE SEQUENCE</scope>
    <source>
        <strain evidence="9">KCTC 42097</strain>
    </source>
</reference>
<feature type="domain" description="Ribosome maturation factor RimM PRC barrel" evidence="8">
    <location>
        <begin position="101"/>
        <end position="163"/>
    </location>
</feature>
<feature type="domain" description="RimM N-terminal" evidence="7">
    <location>
        <begin position="10"/>
        <end position="87"/>
    </location>
</feature>
<evidence type="ECO:0000313" key="10">
    <source>
        <dbReference type="Proteomes" id="UP000641137"/>
    </source>
</evidence>
<dbReference type="SUPFAM" id="SSF50346">
    <property type="entry name" value="PRC-barrel domain"/>
    <property type="match status" value="1"/>
</dbReference>
<dbReference type="AlphaFoldDB" id="A0A8J3DPJ6"/>
<sequence>MSRLENPVQMALVGAAHGIKGEVRVRSFTGEPLALADYGPLFDQKGKSYTIKTARPQKDMLVVRFNEIADRTAAEALNGTALFVERSALPDDLEEDEFYYADLIGLTCIDETGDRFGKVLAVQDFGGGDLLEISQKTGGSAFVPFTSAAVPNIDLKKGEVLVDRQAAGLLDDGRDPDEAVEIEDGDDETDPQ</sequence>
<dbReference type="NCBIfam" id="TIGR02273">
    <property type="entry name" value="16S_RimM"/>
    <property type="match status" value="1"/>
</dbReference>
<dbReference type="PANTHER" id="PTHR33692">
    <property type="entry name" value="RIBOSOME MATURATION FACTOR RIMM"/>
    <property type="match status" value="1"/>
</dbReference>
<evidence type="ECO:0000256" key="5">
    <source>
        <dbReference type="HAMAP-Rule" id="MF_00014"/>
    </source>
</evidence>
<evidence type="ECO:0000313" key="9">
    <source>
        <dbReference type="EMBL" id="GHC74150.1"/>
    </source>
</evidence>
<proteinExistence type="inferred from homology"/>
<dbReference type="GO" id="GO:0042274">
    <property type="term" value="P:ribosomal small subunit biogenesis"/>
    <property type="evidence" value="ECO:0007669"/>
    <property type="project" value="UniProtKB-UniRule"/>
</dbReference>
<comment type="similarity">
    <text evidence="5">Belongs to the RimM family.</text>
</comment>
<dbReference type="InterPro" id="IPR056792">
    <property type="entry name" value="PRC_RimM"/>
</dbReference>
<feature type="region of interest" description="Disordered" evidence="6">
    <location>
        <begin position="167"/>
        <end position="192"/>
    </location>
</feature>
<name>A0A8J3DPJ6_9HYPH</name>
<comment type="caution">
    <text evidence="9">The sequence shown here is derived from an EMBL/GenBank/DDBJ whole genome shotgun (WGS) entry which is preliminary data.</text>
</comment>
<comment type="domain">
    <text evidence="5">The PRC barrel domain binds ribosomal protein uS19.</text>
</comment>
<dbReference type="Pfam" id="PF24986">
    <property type="entry name" value="PRC_RimM"/>
    <property type="match status" value="1"/>
</dbReference>
<feature type="compositionally biased region" description="Acidic residues" evidence="6">
    <location>
        <begin position="178"/>
        <end position="192"/>
    </location>
</feature>
<keyword evidence="1 5" id="KW-0963">Cytoplasm</keyword>
<keyword evidence="4 5" id="KW-0143">Chaperone</keyword>
<dbReference type="GO" id="GO:0005840">
    <property type="term" value="C:ribosome"/>
    <property type="evidence" value="ECO:0007669"/>
    <property type="project" value="InterPro"/>
</dbReference>
<dbReference type="Gene3D" id="2.40.30.60">
    <property type="entry name" value="RimM"/>
    <property type="match status" value="1"/>
</dbReference>
<evidence type="ECO:0000259" key="8">
    <source>
        <dbReference type="Pfam" id="PF24986"/>
    </source>
</evidence>
<organism evidence="9 10">
    <name type="scientific">Limoniibacter endophyticus</name>
    <dbReference type="NCBI Taxonomy" id="1565040"/>
    <lineage>
        <taxon>Bacteria</taxon>
        <taxon>Pseudomonadati</taxon>
        <taxon>Pseudomonadota</taxon>
        <taxon>Alphaproteobacteria</taxon>
        <taxon>Hyphomicrobiales</taxon>
        <taxon>Bartonellaceae</taxon>
        <taxon>Limoniibacter</taxon>
    </lineage>
</organism>
<gene>
    <name evidence="5 9" type="primary">rimM</name>
    <name evidence="9" type="ORF">GCM10010136_23050</name>
</gene>
<dbReference type="EMBL" id="BMZO01000007">
    <property type="protein sequence ID" value="GHC74150.1"/>
    <property type="molecule type" value="Genomic_DNA"/>
</dbReference>
<dbReference type="InterPro" id="IPR011033">
    <property type="entry name" value="PRC_barrel-like_sf"/>
</dbReference>
<dbReference type="HAMAP" id="MF_00014">
    <property type="entry name" value="Ribosome_mat_RimM"/>
    <property type="match status" value="1"/>
</dbReference>